<feature type="compositionally biased region" description="Basic and acidic residues" evidence="1">
    <location>
        <begin position="30"/>
        <end position="54"/>
    </location>
</feature>
<dbReference type="OrthoDB" id="6466835at2759"/>
<gene>
    <name evidence="2" type="ORF">AVEN_138192_1</name>
</gene>
<evidence type="ECO:0000313" key="2">
    <source>
        <dbReference type="EMBL" id="GBN44601.1"/>
    </source>
</evidence>
<reference evidence="2 3" key="1">
    <citation type="journal article" date="2019" name="Sci. Rep.">
        <title>Orb-weaving spider Araneus ventricosus genome elucidates the spidroin gene catalogue.</title>
        <authorList>
            <person name="Kono N."/>
            <person name="Nakamura H."/>
            <person name="Ohtoshi R."/>
            <person name="Moran D.A.P."/>
            <person name="Shinohara A."/>
            <person name="Yoshida Y."/>
            <person name="Fujiwara M."/>
            <person name="Mori M."/>
            <person name="Tomita M."/>
            <person name="Arakawa K."/>
        </authorList>
    </citation>
    <scope>NUCLEOTIDE SEQUENCE [LARGE SCALE GENOMIC DNA]</scope>
</reference>
<evidence type="ECO:0008006" key="4">
    <source>
        <dbReference type="Google" id="ProtNLM"/>
    </source>
</evidence>
<evidence type="ECO:0000256" key="1">
    <source>
        <dbReference type="SAM" id="MobiDB-lite"/>
    </source>
</evidence>
<organism evidence="2 3">
    <name type="scientific">Araneus ventricosus</name>
    <name type="common">Orbweaver spider</name>
    <name type="synonym">Epeira ventricosa</name>
    <dbReference type="NCBI Taxonomy" id="182803"/>
    <lineage>
        <taxon>Eukaryota</taxon>
        <taxon>Metazoa</taxon>
        <taxon>Ecdysozoa</taxon>
        <taxon>Arthropoda</taxon>
        <taxon>Chelicerata</taxon>
        <taxon>Arachnida</taxon>
        <taxon>Araneae</taxon>
        <taxon>Araneomorphae</taxon>
        <taxon>Entelegynae</taxon>
        <taxon>Araneoidea</taxon>
        <taxon>Araneidae</taxon>
        <taxon>Araneus</taxon>
    </lineage>
</organism>
<accession>A0A4Y2NZU4</accession>
<protein>
    <recommendedName>
        <fullName evidence="4">PiggyBac transposable element-derived protein domain-containing protein</fullName>
    </recommendedName>
</protein>
<sequence>MPTPFEKEMQRLHKFLAEVETDEDLDFDNEDNRSEDISEENFSDHESFSEHDIESEQDGGSGNEEVNNSEWFSSKDVVQWRITKFRLNIRTRCHNLVSRLPGTKGPAKDVASLVKS</sequence>
<dbReference type="Proteomes" id="UP000499080">
    <property type="component" value="Unassembled WGS sequence"/>
</dbReference>
<name>A0A4Y2NZU4_ARAVE</name>
<comment type="caution">
    <text evidence="2">The sequence shown here is derived from an EMBL/GenBank/DDBJ whole genome shotgun (WGS) entry which is preliminary data.</text>
</comment>
<dbReference type="AlphaFoldDB" id="A0A4Y2NZU4"/>
<keyword evidence="3" id="KW-1185">Reference proteome</keyword>
<proteinExistence type="predicted"/>
<dbReference type="EMBL" id="BGPR01010163">
    <property type="protein sequence ID" value="GBN44601.1"/>
    <property type="molecule type" value="Genomic_DNA"/>
</dbReference>
<evidence type="ECO:0000313" key="3">
    <source>
        <dbReference type="Proteomes" id="UP000499080"/>
    </source>
</evidence>
<feature type="region of interest" description="Disordered" evidence="1">
    <location>
        <begin position="22"/>
        <end position="68"/>
    </location>
</feature>